<feature type="coiled-coil region" evidence="4">
    <location>
        <begin position="514"/>
        <end position="579"/>
    </location>
</feature>
<name>A0A7G9GJM8_9FIRM</name>
<feature type="domain" description="ABC transporter" evidence="5">
    <location>
        <begin position="277"/>
        <end position="494"/>
    </location>
</feature>
<keyword evidence="4" id="KW-0175">Coiled coil</keyword>
<dbReference type="Gene3D" id="1.10.287.380">
    <property type="entry name" value="Valyl-tRNA synthetase, C-terminal domain"/>
    <property type="match status" value="1"/>
</dbReference>
<dbReference type="GO" id="GO:0016887">
    <property type="term" value="F:ATP hydrolysis activity"/>
    <property type="evidence" value="ECO:0007669"/>
    <property type="project" value="InterPro"/>
</dbReference>
<keyword evidence="1" id="KW-0677">Repeat</keyword>
<dbReference type="FunFam" id="3.40.50.300:FF:000309">
    <property type="entry name" value="ABC transporter ATP-binding protein"/>
    <property type="match status" value="1"/>
</dbReference>
<dbReference type="Gene3D" id="3.40.50.300">
    <property type="entry name" value="P-loop containing nucleotide triphosphate hydrolases"/>
    <property type="match status" value="2"/>
</dbReference>
<dbReference type="InterPro" id="IPR051309">
    <property type="entry name" value="ABCF_ATPase"/>
</dbReference>
<accession>A0A7G9GJM8</accession>
<dbReference type="GO" id="GO:0003677">
    <property type="term" value="F:DNA binding"/>
    <property type="evidence" value="ECO:0007669"/>
    <property type="project" value="InterPro"/>
</dbReference>
<dbReference type="InterPro" id="IPR037118">
    <property type="entry name" value="Val-tRNA_synth_C_sf"/>
</dbReference>
<dbReference type="PANTHER" id="PTHR42855:SF1">
    <property type="entry name" value="ABC TRANSPORTER DOMAIN-CONTAINING PROTEIN"/>
    <property type="match status" value="1"/>
</dbReference>
<sequence>MLITAEHITKHQNVKEILMDAGFTIEDKDKIALIGVNGTGKTTLLKILIGEEQIEKGTILKKNGLRISYLPQEPVFEEHETILHQILAMDKDIQEYEAKSILGKLGIQDVTQKVNVLSGGQRKRVALARALLKPCDLLLLDEPTNHLDNTMIEWLENYLKKYSKAIFMVTHDRYFLERVCTKMIEIDRGNLYSYDANYSQYLEMKEERMKIALSQEKKRKSILRKELEWVRAGVQARGTKSKERLQRFYDMSAIEDVKTDENVTLDTLTSRLGKKTIEIEQIAKQYDGHVLFHDFSYRMKRNDRIGIIGPNGCGKSTLLHILAKEITPDTGSVIHGETVKIAYFKQGHEEMDPDMRILDYIKETSNEIKTNDGTYSASQMLERFLFDSKMQYTNIGRLSGGEKRRLYLLKVLMSAPNILFLDEPTNDLDIATLQILEDYLDAFNGALLVVSHDRYFLDRICDSLFIFQADGTIKSFIGGYSAYMELSDINQVKTITKTNDTKTENKAMQTLRMSSKEKRELENMDEEMDKVQGQMDAIDKEMEACSDDFVKLNALSDERAALEQKLEEMMERWEYLSEKQKEIENMKQGKA</sequence>
<dbReference type="InterPro" id="IPR027417">
    <property type="entry name" value="P-loop_NTPase"/>
</dbReference>
<keyword evidence="2" id="KW-0547">Nucleotide-binding</keyword>
<organism evidence="6 7">
    <name type="scientific">[Eubacterium] hominis</name>
    <dbReference type="NCBI Taxonomy" id="2764325"/>
    <lineage>
        <taxon>Bacteria</taxon>
        <taxon>Bacillati</taxon>
        <taxon>Bacillota</taxon>
        <taxon>Erysipelotrichia</taxon>
        <taxon>Erysipelotrichales</taxon>
        <taxon>Erysipelotrichaceae</taxon>
        <taxon>Amedibacillus</taxon>
    </lineage>
</organism>
<dbReference type="RefSeq" id="WP_117455303.1">
    <property type="nucleotide sequence ID" value="NZ_CP060636.1"/>
</dbReference>
<dbReference type="InterPro" id="IPR003439">
    <property type="entry name" value="ABC_transporter-like_ATP-bd"/>
</dbReference>
<dbReference type="FunFam" id="3.40.50.300:FF:000011">
    <property type="entry name" value="Putative ABC transporter ATP-binding component"/>
    <property type="match status" value="1"/>
</dbReference>
<evidence type="ECO:0000313" key="7">
    <source>
        <dbReference type="Proteomes" id="UP000515856"/>
    </source>
</evidence>
<dbReference type="PROSITE" id="PS00211">
    <property type="entry name" value="ABC_TRANSPORTER_1"/>
    <property type="match status" value="1"/>
</dbReference>
<evidence type="ECO:0000256" key="4">
    <source>
        <dbReference type="SAM" id="Coils"/>
    </source>
</evidence>
<dbReference type="CDD" id="cd03221">
    <property type="entry name" value="ABCF_EF-3"/>
    <property type="match status" value="2"/>
</dbReference>
<evidence type="ECO:0000256" key="1">
    <source>
        <dbReference type="ARBA" id="ARBA00022737"/>
    </source>
</evidence>
<evidence type="ECO:0000256" key="3">
    <source>
        <dbReference type="ARBA" id="ARBA00022840"/>
    </source>
</evidence>
<dbReference type="SUPFAM" id="SSF52540">
    <property type="entry name" value="P-loop containing nucleoside triphosphate hydrolases"/>
    <property type="match status" value="2"/>
</dbReference>
<proteinExistence type="predicted"/>
<dbReference type="Proteomes" id="UP000515856">
    <property type="component" value="Chromosome"/>
</dbReference>
<evidence type="ECO:0000259" key="5">
    <source>
        <dbReference type="PROSITE" id="PS50893"/>
    </source>
</evidence>
<dbReference type="EMBL" id="CP060636">
    <property type="protein sequence ID" value="QNM11010.1"/>
    <property type="molecule type" value="Genomic_DNA"/>
</dbReference>
<dbReference type="PANTHER" id="PTHR42855">
    <property type="entry name" value="ABC TRANSPORTER ATP-BINDING SUBUNIT"/>
    <property type="match status" value="1"/>
</dbReference>
<dbReference type="Pfam" id="PF00005">
    <property type="entry name" value="ABC_tran"/>
    <property type="match status" value="2"/>
</dbReference>
<keyword evidence="3 6" id="KW-0067">ATP-binding</keyword>
<keyword evidence="7" id="KW-1185">Reference proteome</keyword>
<evidence type="ECO:0000256" key="2">
    <source>
        <dbReference type="ARBA" id="ARBA00022741"/>
    </source>
</evidence>
<dbReference type="AlphaFoldDB" id="A0A7G9GJM8"/>
<dbReference type="PROSITE" id="PS50893">
    <property type="entry name" value="ABC_TRANSPORTER_2"/>
    <property type="match status" value="2"/>
</dbReference>
<dbReference type="SMART" id="SM00382">
    <property type="entry name" value="AAA"/>
    <property type="match status" value="2"/>
</dbReference>
<protein>
    <submittedName>
        <fullName evidence="6">ABC-F family ATP-binding cassette domain-containing protein</fullName>
    </submittedName>
</protein>
<reference evidence="6 7" key="1">
    <citation type="submission" date="2020-08" db="EMBL/GenBank/DDBJ databases">
        <authorList>
            <person name="Liu C."/>
            <person name="Sun Q."/>
        </authorList>
    </citation>
    <scope>NUCLEOTIDE SEQUENCE [LARGE SCALE GENOMIC DNA]</scope>
    <source>
        <strain evidence="6 7">NSJ-61</strain>
    </source>
</reference>
<evidence type="ECO:0000313" key="6">
    <source>
        <dbReference type="EMBL" id="QNM11010.1"/>
    </source>
</evidence>
<feature type="domain" description="ABC transporter" evidence="5">
    <location>
        <begin position="3"/>
        <end position="213"/>
    </location>
</feature>
<dbReference type="Pfam" id="PF16326">
    <property type="entry name" value="ABC_tran_CTD"/>
    <property type="match status" value="1"/>
</dbReference>
<dbReference type="InterPro" id="IPR032781">
    <property type="entry name" value="ABC_tran_Xtn"/>
</dbReference>
<dbReference type="KEGG" id="ehn:H9Q80_12105"/>
<dbReference type="InterPro" id="IPR017871">
    <property type="entry name" value="ABC_transporter-like_CS"/>
</dbReference>
<dbReference type="GO" id="GO:0005524">
    <property type="term" value="F:ATP binding"/>
    <property type="evidence" value="ECO:0007669"/>
    <property type="project" value="UniProtKB-KW"/>
</dbReference>
<dbReference type="InterPro" id="IPR003593">
    <property type="entry name" value="AAA+_ATPase"/>
</dbReference>
<gene>
    <name evidence="6" type="ORF">H9Q80_12105</name>
</gene>
<dbReference type="InterPro" id="IPR032524">
    <property type="entry name" value="ABC_tran_C"/>
</dbReference>
<dbReference type="Pfam" id="PF12848">
    <property type="entry name" value="ABC_tran_Xtn"/>
    <property type="match status" value="1"/>
</dbReference>